<feature type="domain" description="Beta-lactamase-related" evidence="3">
    <location>
        <begin position="19"/>
        <end position="371"/>
    </location>
</feature>
<dbReference type="InterPro" id="IPR001466">
    <property type="entry name" value="Beta-lactam-related"/>
</dbReference>
<evidence type="ECO:0000313" key="5">
    <source>
        <dbReference type="Proteomes" id="UP000028545"/>
    </source>
</evidence>
<reference evidence="4 5" key="1">
    <citation type="journal article" date="2014" name="Genome Announc.">
        <title>Draft genome sequence of the pathogenic fungus Scedosporium apiospermum.</title>
        <authorList>
            <person name="Vandeputte P."/>
            <person name="Ghamrawi S."/>
            <person name="Rechenmann M."/>
            <person name="Iltis A."/>
            <person name="Giraud S."/>
            <person name="Fleury M."/>
            <person name="Thornton C."/>
            <person name="Delhaes L."/>
            <person name="Meyer W."/>
            <person name="Papon N."/>
            <person name="Bouchara J.P."/>
        </authorList>
    </citation>
    <scope>NUCLEOTIDE SEQUENCE [LARGE SCALE GENOMIC DNA]</scope>
    <source>
        <strain evidence="4 5">IHEM 14462</strain>
    </source>
</reference>
<comment type="similarity">
    <text evidence="1">Belongs to the class-A beta-lactamase family.</text>
</comment>
<dbReference type="GeneID" id="27720292"/>
<dbReference type="OMA" id="EYNARIM"/>
<dbReference type="VEuPathDB" id="FungiDB:SAPIO_CDS1220"/>
<gene>
    <name evidence="4" type="ORF">SAPIO_CDS1220</name>
</gene>
<dbReference type="PANTHER" id="PTHR43283:SF17">
    <property type="entry name" value="(LOVD), PUTATIVE (AFU_ORTHOLOGUE AFUA_5G00920)-RELATED"/>
    <property type="match status" value="1"/>
</dbReference>
<dbReference type="Gene3D" id="3.40.710.10">
    <property type="entry name" value="DD-peptidase/beta-lactamase superfamily"/>
    <property type="match status" value="1"/>
</dbReference>
<name>A0A084GEU6_PSEDA</name>
<dbReference type="HOGENOM" id="CLU_020027_11_1_1"/>
<dbReference type="Pfam" id="PF00144">
    <property type="entry name" value="Beta-lactamase"/>
    <property type="match status" value="1"/>
</dbReference>
<dbReference type="PANTHER" id="PTHR43283">
    <property type="entry name" value="BETA-LACTAMASE-RELATED"/>
    <property type="match status" value="1"/>
</dbReference>
<dbReference type="SUPFAM" id="SSF56601">
    <property type="entry name" value="beta-lactamase/transpeptidase-like"/>
    <property type="match status" value="1"/>
</dbReference>
<dbReference type="KEGG" id="sapo:SAPIO_CDS1220"/>
<evidence type="ECO:0000259" key="3">
    <source>
        <dbReference type="Pfam" id="PF00144"/>
    </source>
</evidence>
<evidence type="ECO:0000256" key="1">
    <source>
        <dbReference type="ARBA" id="ARBA00009009"/>
    </source>
</evidence>
<keyword evidence="2" id="KW-0378">Hydrolase</keyword>
<dbReference type="AlphaFoldDB" id="A0A084GEU6"/>
<evidence type="ECO:0000313" key="4">
    <source>
        <dbReference type="EMBL" id="KEZ45858.1"/>
    </source>
</evidence>
<protein>
    <submittedName>
        <fullName evidence="4">Beta-lactamase family protein</fullName>
    </submittedName>
</protein>
<dbReference type="EMBL" id="JOWA01000055">
    <property type="protein sequence ID" value="KEZ45858.1"/>
    <property type="molecule type" value="Genomic_DNA"/>
</dbReference>
<dbReference type="RefSeq" id="XP_016645657.1">
    <property type="nucleotide sequence ID" value="XM_016784541.1"/>
</dbReference>
<comment type="caution">
    <text evidence="4">The sequence shown here is derived from an EMBL/GenBank/DDBJ whole genome shotgun (WGS) entry which is preliminary data.</text>
</comment>
<dbReference type="InterPro" id="IPR012338">
    <property type="entry name" value="Beta-lactam/transpept-like"/>
</dbReference>
<dbReference type="GO" id="GO:0016787">
    <property type="term" value="F:hydrolase activity"/>
    <property type="evidence" value="ECO:0007669"/>
    <property type="project" value="UniProtKB-KW"/>
</dbReference>
<sequence>MSEFDKLFAERTARGSSTVHGCVTAAVDKNGKELFYKALGYDGTGPDAPAVDPNATFWIASCTKLIGTIAALQCVERGQITLDEPVGRVLHELANPEVINKAPDGAYDPAFTTTPATKKITLRHLLTHSAGLGYDAFNPTLLAWRQSRGEHPKSMNGTVIEGHSAPLLNEPGEGWVYSGGIDWAGVLVARLNKTTLEEYLQENVFKPLGMSSTTFRLERRSDIKERLLTTAQRTEDGLLKDSTKVWPDYAAEDCAGAGLYSCVSDYLQVLKDLVKDEPTLLKKETVEGEMFRPQFAEGGRSMEGLLGSTDMVAAMTGTSSFDGVNWGLGGIYAEGDVGTMPKGTLTWGGLPNLVWFANRERGVAGFFATQVIPPGDKTIASFIGEISQVAFRLASAQLI</sequence>
<dbReference type="OrthoDB" id="428260at2759"/>
<proteinExistence type="inferred from homology"/>
<evidence type="ECO:0000256" key="2">
    <source>
        <dbReference type="ARBA" id="ARBA00022801"/>
    </source>
</evidence>
<organism evidence="4 5">
    <name type="scientific">Pseudallescheria apiosperma</name>
    <name type="common">Scedosporium apiospermum</name>
    <dbReference type="NCBI Taxonomy" id="563466"/>
    <lineage>
        <taxon>Eukaryota</taxon>
        <taxon>Fungi</taxon>
        <taxon>Dikarya</taxon>
        <taxon>Ascomycota</taxon>
        <taxon>Pezizomycotina</taxon>
        <taxon>Sordariomycetes</taxon>
        <taxon>Hypocreomycetidae</taxon>
        <taxon>Microascales</taxon>
        <taxon>Microascaceae</taxon>
        <taxon>Scedosporium</taxon>
    </lineage>
</organism>
<accession>A0A084GEU6</accession>
<dbReference type="InterPro" id="IPR050789">
    <property type="entry name" value="Diverse_Enzym_Activities"/>
</dbReference>
<dbReference type="Proteomes" id="UP000028545">
    <property type="component" value="Unassembled WGS sequence"/>
</dbReference>
<keyword evidence="5" id="KW-1185">Reference proteome</keyword>